<dbReference type="EMBL" id="VSWD01000002">
    <property type="protein sequence ID" value="KAK3107317.1"/>
    <property type="molecule type" value="Genomic_DNA"/>
</dbReference>
<dbReference type="InterPro" id="IPR008928">
    <property type="entry name" value="6-hairpin_glycosidase_sf"/>
</dbReference>
<comment type="catalytic activity">
    <reaction evidence="1 7">
        <text>alpha,alpha-trehalose + H2O = alpha-D-glucose + beta-D-glucose</text>
        <dbReference type="Rhea" id="RHEA:32675"/>
        <dbReference type="ChEBI" id="CHEBI:15377"/>
        <dbReference type="ChEBI" id="CHEBI:15903"/>
        <dbReference type="ChEBI" id="CHEBI:16551"/>
        <dbReference type="ChEBI" id="CHEBI:17925"/>
        <dbReference type="EC" id="3.2.1.28"/>
    </reaction>
</comment>
<keyword evidence="5 7" id="KW-0378">Hydrolase</keyword>
<dbReference type="InterPro" id="IPR018232">
    <property type="entry name" value="Glyco_hydro_37_CS"/>
</dbReference>
<dbReference type="InterPro" id="IPR012341">
    <property type="entry name" value="6hp_glycosidase-like_sf"/>
</dbReference>
<comment type="similarity">
    <text evidence="2 7">Belongs to the glycosyl hydrolase 37 family.</text>
</comment>
<evidence type="ECO:0000256" key="5">
    <source>
        <dbReference type="ARBA" id="ARBA00022801"/>
    </source>
</evidence>
<evidence type="ECO:0000313" key="9">
    <source>
        <dbReference type="Proteomes" id="UP001186944"/>
    </source>
</evidence>
<proteinExistence type="inferred from homology"/>
<accession>A0AA88YVV4</accession>
<protein>
    <recommendedName>
        <fullName evidence="4 7">Trehalase</fullName>
        <ecNumber evidence="3 7">3.2.1.28</ecNumber>
    </recommendedName>
    <alternativeName>
        <fullName evidence="7">Alpha-trehalose glucohydrolase</fullName>
    </alternativeName>
</protein>
<keyword evidence="6 7" id="KW-0326">Glycosidase</keyword>
<evidence type="ECO:0000256" key="1">
    <source>
        <dbReference type="ARBA" id="ARBA00001576"/>
    </source>
</evidence>
<evidence type="ECO:0000256" key="2">
    <source>
        <dbReference type="ARBA" id="ARBA00005615"/>
    </source>
</evidence>
<dbReference type="Pfam" id="PF01204">
    <property type="entry name" value="Trehalase"/>
    <property type="match status" value="2"/>
</dbReference>
<dbReference type="EC" id="3.2.1.28" evidence="3 7"/>
<name>A0AA88YVV4_PINIB</name>
<dbReference type="PANTHER" id="PTHR23403:SF1">
    <property type="entry name" value="TREHALASE"/>
    <property type="match status" value="1"/>
</dbReference>
<dbReference type="InterPro" id="IPR001661">
    <property type="entry name" value="Glyco_hydro_37"/>
</dbReference>
<evidence type="ECO:0000313" key="8">
    <source>
        <dbReference type="EMBL" id="KAK3107317.1"/>
    </source>
</evidence>
<dbReference type="PANTHER" id="PTHR23403">
    <property type="entry name" value="TREHALASE"/>
    <property type="match status" value="1"/>
</dbReference>
<evidence type="ECO:0000256" key="7">
    <source>
        <dbReference type="RuleBase" id="RU361180"/>
    </source>
</evidence>
<dbReference type="PRINTS" id="PR00744">
    <property type="entry name" value="GLHYDRLASE37"/>
</dbReference>
<evidence type="ECO:0000256" key="3">
    <source>
        <dbReference type="ARBA" id="ARBA00012757"/>
    </source>
</evidence>
<dbReference type="Gene3D" id="1.50.10.10">
    <property type="match status" value="1"/>
</dbReference>
<dbReference type="GO" id="GO:0005993">
    <property type="term" value="P:trehalose catabolic process"/>
    <property type="evidence" value="ECO:0007669"/>
    <property type="project" value="TreeGrafter"/>
</dbReference>
<evidence type="ECO:0000256" key="6">
    <source>
        <dbReference type="ARBA" id="ARBA00023295"/>
    </source>
</evidence>
<dbReference type="GO" id="GO:0004555">
    <property type="term" value="F:alpha,alpha-trehalase activity"/>
    <property type="evidence" value="ECO:0007669"/>
    <property type="project" value="UniProtKB-EC"/>
</dbReference>
<feature type="non-terminal residue" evidence="8">
    <location>
        <position position="1"/>
    </location>
</feature>
<dbReference type="Proteomes" id="UP001186944">
    <property type="component" value="Unassembled WGS sequence"/>
</dbReference>
<dbReference type="PROSITE" id="PS00928">
    <property type="entry name" value="TREHALASE_2"/>
    <property type="match status" value="1"/>
</dbReference>
<dbReference type="AlphaFoldDB" id="A0AA88YVV4"/>
<comment type="caution">
    <text evidence="8">The sequence shown here is derived from an EMBL/GenBank/DDBJ whole genome shotgun (WGS) entry which is preliminary data.</text>
</comment>
<reference evidence="8" key="1">
    <citation type="submission" date="2019-08" db="EMBL/GenBank/DDBJ databases">
        <title>The improved chromosome-level genome for the pearl oyster Pinctada fucata martensii using PacBio sequencing and Hi-C.</title>
        <authorList>
            <person name="Zheng Z."/>
        </authorList>
    </citation>
    <scope>NUCLEOTIDE SEQUENCE</scope>
    <source>
        <strain evidence="8">ZZ-2019</strain>
        <tissue evidence="8">Adductor muscle</tissue>
    </source>
</reference>
<sequence>SEVYCKGDILDYIQRKKVFEDGKTFVDMNLKESPATVVSAFQALLRSTSGNPSKSQLKDFTKQYFDGPGTEFEPWDPEDYTRLDSYWVIKGLLICEMNTTVRGMLENFSVLVNKFGFIPNGGRIYFSGRSQPPFFIPMVYEYYKATQDLEFIRNISSSMEEEYLFWKVNRTTDVMKNGDVFQMNRYSSAVNTPRPESYLEDIETAENLTQEEKRDLFSDISSACESGWDFSSRWLSRDTESLSLNTLTTRDIIPVDLNSLLYLNEKILSEFFRLLGNDSKSSMYLNYSHVRKEAIEAVFWNEERGIWQDYSIATNASRDYFFPSNLFPLFVDSVDDKTTKITKVLEYLDYLDIINYDGGIPTSLLASNQQWDFPNGWPPLQQTFIWALEISENAKASSIAFNVTKKWINSNWIGWNRTRNMFEKYSVVHPGSRGGGGEYGVQVYMVS</sequence>
<organism evidence="8 9">
    <name type="scientific">Pinctada imbricata</name>
    <name type="common">Atlantic pearl-oyster</name>
    <name type="synonym">Pinctada martensii</name>
    <dbReference type="NCBI Taxonomy" id="66713"/>
    <lineage>
        <taxon>Eukaryota</taxon>
        <taxon>Metazoa</taxon>
        <taxon>Spiralia</taxon>
        <taxon>Lophotrochozoa</taxon>
        <taxon>Mollusca</taxon>
        <taxon>Bivalvia</taxon>
        <taxon>Autobranchia</taxon>
        <taxon>Pteriomorphia</taxon>
        <taxon>Pterioida</taxon>
        <taxon>Pterioidea</taxon>
        <taxon>Pteriidae</taxon>
        <taxon>Pinctada</taxon>
    </lineage>
</organism>
<evidence type="ECO:0000256" key="4">
    <source>
        <dbReference type="ARBA" id="ARBA00019905"/>
    </source>
</evidence>
<gene>
    <name evidence="8" type="ORF">FSP39_011735</name>
</gene>
<dbReference type="SUPFAM" id="SSF48208">
    <property type="entry name" value="Six-hairpin glycosidases"/>
    <property type="match status" value="1"/>
</dbReference>
<keyword evidence="9" id="KW-1185">Reference proteome</keyword>